<comment type="caution">
    <text evidence="8">The sequence shown here is derived from an EMBL/GenBank/DDBJ whole genome shotgun (WGS) entry which is preliminary data.</text>
</comment>
<evidence type="ECO:0000313" key="9">
    <source>
        <dbReference type="EMBL" id="CAI8585193.1"/>
    </source>
</evidence>
<evidence type="ECO:0000256" key="4">
    <source>
        <dbReference type="ARBA" id="ARBA00022664"/>
    </source>
</evidence>
<dbReference type="PANTHER" id="PTHR34811">
    <property type="entry name" value="MATURASE K"/>
    <property type="match status" value="1"/>
</dbReference>
<keyword evidence="4" id="KW-0507">mRNA processing</keyword>
<organism evidence="8 10">
    <name type="scientific">Vicia faba</name>
    <name type="common">Broad bean</name>
    <name type="synonym">Faba vulgaris</name>
    <dbReference type="NCBI Taxonomy" id="3906"/>
    <lineage>
        <taxon>Eukaryota</taxon>
        <taxon>Viridiplantae</taxon>
        <taxon>Streptophyta</taxon>
        <taxon>Embryophyta</taxon>
        <taxon>Tracheophyta</taxon>
        <taxon>Spermatophyta</taxon>
        <taxon>Magnoliopsida</taxon>
        <taxon>eudicotyledons</taxon>
        <taxon>Gunneridae</taxon>
        <taxon>Pentapetalae</taxon>
        <taxon>rosids</taxon>
        <taxon>fabids</taxon>
        <taxon>Fabales</taxon>
        <taxon>Fabaceae</taxon>
        <taxon>Papilionoideae</taxon>
        <taxon>50 kb inversion clade</taxon>
        <taxon>NPAAA clade</taxon>
        <taxon>Hologalegina</taxon>
        <taxon>IRL clade</taxon>
        <taxon>Fabeae</taxon>
        <taxon>Vicia</taxon>
    </lineage>
</organism>
<dbReference type="GO" id="GO:0006397">
    <property type="term" value="P:mRNA processing"/>
    <property type="evidence" value="ECO:0007669"/>
    <property type="project" value="UniProtKB-KW"/>
</dbReference>
<keyword evidence="10" id="KW-1185">Reference proteome</keyword>
<dbReference type="GO" id="GO:0003723">
    <property type="term" value="F:RNA binding"/>
    <property type="evidence" value="ECO:0007669"/>
    <property type="project" value="UniProtKB-KW"/>
</dbReference>
<keyword evidence="6" id="KW-0694">RNA-binding</keyword>
<evidence type="ECO:0000256" key="1">
    <source>
        <dbReference type="ARBA" id="ARBA00004229"/>
    </source>
</evidence>
<dbReference type="EMBL" id="CATIWC010003124">
    <property type="protein sequence ID" value="CAI8585193.1"/>
    <property type="molecule type" value="Genomic_DNA"/>
</dbReference>
<dbReference type="GO" id="GO:0009507">
    <property type="term" value="C:chloroplast"/>
    <property type="evidence" value="ECO:0007669"/>
    <property type="project" value="UniProtKB-SubCell"/>
</dbReference>
<keyword evidence="2" id="KW-0150">Chloroplast</keyword>
<name>A0AAV0YCL4_VICFA</name>
<evidence type="ECO:0000259" key="7">
    <source>
        <dbReference type="Pfam" id="PF01348"/>
    </source>
</evidence>
<feature type="domain" description="Domain X" evidence="7">
    <location>
        <begin position="37"/>
        <end position="133"/>
    </location>
</feature>
<keyword evidence="5" id="KW-0819">tRNA processing</keyword>
<evidence type="ECO:0000256" key="6">
    <source>
        <dbReference type="ARBA" id="ARBA00022884"/>
    </source>
</evidence>
<gene>
    <name evidence="8" type="ORF">VFH_U018320</name>
    <name evidence="9" type="ORF">VFH_U112280</name>
</gene>
<evidence type="ECO:0000256" key="2">
    <source>
        <dbReference type="ARBA" id="ARBA00022528"/>
    </source>
</evidence>
<evidence type="ECO:0000313" key="10">
    <source>
        <dbReference type="Proteomes" id="UP001157006"/>
    </source>
</evidence>
<dbReference type="EMBL" id="CATIWC010000528">
    <property type="protein sequence ID" value="CAI8583234.1"/>
    <property type="molecule type" value="Genomic_DNA"/>
</dbReference>
<comment type="subcellular location">
    <subcellularLocation>
        <location evidence="1">Plastid</location>
        <location evidence="1">Chloroplast</location>
    </subcellularLocation>
</comment>
<evidence type="ECO:0000256" key="5">
    <source>
        <dbReference type="ARBA" id="ARBA00022694"/>
    </source>
</evidence>
<dbReference type="GO" id="GO:0008033">
    <property type="term" value="P:tRNA processing"/>
    <property type="evidence" value="ECO:0007669"/>
    <property type="project" value="UniProtKB-KW"/>
</dbReference>
<keyword evidence="3" id="KW-0934">Plastid</keyword>
<dbReference type="Proteomes" id="UP001157006">
    <property type="component" value="Unassembled WGS sequence"/>
</dbReference>
<sequence>MKEYKVYLERARSRQQHFLYPLIFREYIYGLAYSHNLNRSIFVENIGQPISKPVWADSSDFDIIDRFLGICRNLSHYYNGSSKKKSLYRIKYILRLSCIKTLACKHKSTVRAFLKRSGSEEFLQEFFTEEEEILAFLFPRDSSTLQRLHRNRIWYLDILFSNDLVHDE</sequence>
<dbReference type="AlphaFoldDB" id="A0AAV0YCL4"/>
<evidence type="ECO:0000313" key="8">
    <source>
        <dbReference type="EMBL" id="CAI8583234.1"/>
    </source>
</evidence>
<dbReference type="PANTHER" id="PTHR34811:SF1">
    <property type="entry name" value="MATURASE K"/>
    <property type="match status" value="1"/>
</dbReference>
<accession>A0AAV0YCL4</accession>
<reference evidence="8 10" key="1">
    <citation type="submission" date="2023-01" db="EMBL/GenBank/DDBJ databases">
        <authorList>
            <person name="Kreplak J."/>
        </authorList>
    </citation>
    <scope>NUCLEOTIDE SEQUENCE [LARGE SCALE GENOMIC DNA]</scope>
</reference>
<dbReference type="InterPro" id="IPR002866">
    <property type="entry name" value="Maturase_MatK"/>
</dbReference>
<dbReference type="Pfam" id="PF01348">
    <property type="entry name" value="Intron_maturas2"/>
    <property type="match status" value="1"/>
</dbReference>
<protein>
    <recommendedName>
        <fullName evidence="7">Domain X domain-containing protein</fullName>
    </recommendedName>
</protein>
<proteinExistence type="predicted"/>
<dbReference type="InterPro" id="IPR024937">
    <property type="entry name" value="Domain_X"/>
</dbReference>
<evidence type="ECO:0000256" key="3">
    <source>
        <dbReference type="ARBA" id="ARBA00022640"/>
    </source>
</evidence>